<dbReference type="InterPro" id="IPR036061">
    <property type="entry name" value="CheW-like_dom_sf"/>
</dbReference>
<dbReference type="SMART" id="SM00260">
    <property type="entry name" value="CheW"/>
    <property type="match status" value="1"/>
</dbReference>
<dbReference type="PANTHER" id="PTHR22617">
    <property type="entry name" value="CHEMOTAXIS SENSOR HISTIDINE KINASE-RELATED"/>
    <property type="match status" value="1"/>
</dbReference>
<dbReference type="PROSITE" id="PS50851">
    <property type="entry name" value="CHEW"/>
    <property type="match status" value="1"/>
</dbReference>
<dbReference type="GO" id="GO:0005829">
    <property type="term" value="C:cytosol"/>
    <property type="evidence" value="ECO:0007669"/>
    <property type="project" value="TreeGrafter"/>
</dbReference>
<dbReference type="SUPFAM" id="SSF50341">
    <property type="entry name" value="CheW-like"/>
    <property type="match status" value="1"/>
</dbReference>
<dbReference type="InterPro" id="IPR039315">
    <property type="entry name" value="CheW"/>
</dbReference>
<comment type="caution">
    <text evidence="2">The sequence shown here is derived from an EMBL/GenBank/DDBJ whole genome shotgun (WGS) entry which is preliminary data.</text>
</comment>
<evidence type="ECO:0000313" key="2">
    <source>
        <dbReference type="EMBL" id="HHI97288.1"/>
    </source>
</evidence>
<accession>A0A7V5NZV8</accession>
<organism evidence="2">
    <name type="scientific">Thermodesulfatator atlanticus</name>
    <dbReference type="NCBI Taxonomy" id="501497"/>
    <lineage>
        <taxon>Bacteria</taxon>
        <taxon>Pseudomonadati</taxon>
        <taxon>Thermodesulfobacteriota</taxon>
        <taxon>Thermodesulfobacteria</taxon>
        <taxon>Thermodesulfobacteriales</taxon>
        <taxon>Thermodesulfatatoraceae</taxon>
        <taxon>Thermodesulfatator</taxon>
    </lineage>
</organism>
<proteinExistence type="predicted"/>
<dbReference type="PANTHER" id="PTHR22617:SF23">
    <property type="entry name" value="CHEMOTAXIS PROTEIN CHEW"/>
    <property type="match status" value="1"/>
</dbReference>
<dbReference type="GO" id="GO:0006935">
    <property type="term" value="P:chemotaxis"/>
    <property type="evidence" value="ECO:0007669"/>
    <property type="project" value="InterPro"/>
</dbReference>
<gene>
    <name evidence="2" type="ORF">ENJ96_05485</name>
</gene>
<dbReference type="InterPro" id="IPR002545">
    <property type="entry name" value="CheW-lke_dom"/>
</dbReference>
<dbReference type="Pfam" id="PF01584">
    <property type="entry name" value="CheW"/>
    <property type="match status" value="1"/>
</dbReference>
<dbReference type="Gene3D" id="2.30.30.40">
    <property type="entry name" value="SH3 Domains"/>
    <property type="match status" value="1"/>
</dbReference>
<name>A0A7V5NZV8_9BACT</name>
<feature type="domain" description="CheW-like" evidence="1">
    <location>
        <begin position="18"/>
        <end position="153"/>
    </location>
</feature>
<dbReference type="AlphaFoldDB" id="A0A7V5NZV8"/>
<sequence>MPLPAETETKNLALSEDSRLFITFWLGGFLFALPVEEVVEINRSLDITPVPQAPSFVSGIINLRGQILTAIDLAKRIGLKRERESHHNVIIGRDDEPLSLLVEQVGDVVEIPVSQIEEPPEVIEGLDTSFVKNVCQLPEQLLVILDSEKLKVH</sequence>
<dbReference type="EMBL" id="DROK01000156">
    <property type="protein sequence ID" value="HHI97288.1"/>
    <property type="molecule type" value="Genomic_DNA"/>
</dbReference>
<evidence type="ECO:0000259" key="1">
    <source>
        <dbReference type="PROSITE" id="PS50851"/>
    </source>
</evidence>
<protein>
    <submittedName>
        <fullName evidence="2">Chemotaxis protein CheW</fullName>
    </submittedName>
</protein>
<reference evidence="2" key="1">
    <citation type="journal article" date="2020" name="mSystems">
        <title>Genome- and Community-Level Interaction Insights into Carbon Utilization and Element Cycling Functions of Hydrothermarchaeota in Hydrothermal Sediment.</title>
        <authorList>
            <person name="Zhou Z."/>
            <person name="Liu Y."/>
            <person name="Xu W."/>
            <person name="Pan J."/>
            <person name="Luo Z.H."/>
            <person name="Li M."/>
        </authorList>
    </citation>
    <scope>NUCLEOTIDE SEQUENCE [LARGE SCALE GENOMIC DNA]</scope>
    <source>
        <strain evidence="2">HyVt-533</strain>
    </source>
</reference>
<dbReference type="Proteomes" id="UP000886101">
    <property type="component" value="Unassembled WGS sequence"/>
</dbReference>
<dbReference type="Gene3D" id="2.40.50.180">
    <property type="entry name" value="CheA-289, Domain 4"/>
    <property type="match status" value="1"/>
</dbReference>
<dbReference type="GO" id="GO:0007165">
    <property type="term" value="P:signal transduction"/>
    <property type="evidence" value="ECO:0007669"/>
    <property type="project" value="InterPro"/>
</dbReference>